<feature type="transmembrane region" description="Helical" evidence="6">
    <location>
        <begin position="308"/>
        <end position="326"/>
    </location>
</feature>
<dbReference type="OrthoDB" id="427213at2759"/>
<feature type="compositionally biased region" description="Polar residues" evidence="5">
    <location>
        <begin position="69"/>
        <end position="81"/>
    </location>
</feature>
<keyword evidence="2 6" id="KW-0812">Transmembrane</keyword>
<dbReference type="InterPro" id="IPR011547">
    <property type="entry name" value="SLC26A/SulP_dom"/>
</dbReference>
<evidence type="ECO:0000256" key="5">
    <source>
        <dbReference type="SAM" id="MobiDB-lite"/>
    </source>
</evidence>
<dbReference type="InterPro" id="IPR036513">
    <property type="entry name" value="STAS_dom_sf"/>
</dbReference>
<accession>A0A8J2HZJ8</accession>
<dbReference type="Proteomes" id="UP000676310">
    <property type="component" value="Unassembled WGS sequence"/>
</dbReference>
<evidence type="ECO:0000256" key="1">
    <source>
        <dbReference type="ARBA" id="ARBA00004141"/>
    </source>
</evidence>
<feature type="transmembrane region" description="Helical" evidence="6">
    <location>
        <begin position="223"/>
        <end position="241"/>
    </location>
</feature>
<feature type="transmembrane region" description="Helical" evidence="6">
    <location>
        <begin position="389"/>
        <end position="407"/>
    </location>
</feature>
<feature type="transmembrane region" description="Helical" evidence="6">
    <location>
        <begin position="524"/>
        <end position="546"/>
    </location>
</feature>
<feature type="transmembrane region" description="Helical" evidence="6">
    <location>
        <begin position="621"/>
        <end position="648"/>
    </location>
</feature>
<gene>
    <name evidence="8" type="ORF">ALTATR162_LOCUS2907</name>
</gene>
<dbReference type="InterPro" id="IPR002645">
    <property type="entry name" value="STAS_dom"/>
</dbReference>
<keyword evidence="9" id="KW-1185">Reference proteome</keyword>
<evidence type="ECO:0000313" key="8">
    <source>
        <dbReference type="EMBL" id="CAG5152772.1"/>
    </source>
</evidence>
<feature type="region of interest" description="Disordered" evidence="5">
    <location>
        <begin position="1"/>
        <end position="93"/>
    </location>
</feature>
<feature type="compositionally biased region" description="Basic and acidic residues" evidence="5">
    <location>
        <begin position="36"/>
        <end position="48"/>
    </location>
</feature>
<dbReference type="AlphaFoldDB" id="A0A8J2HZJ8"/>
<organism evidence="8 9">
    <name type="scientific">Alternaria atra</name>
    <dbReference type="NCBI Taxonomy" id="119953"/>
    <lineage>
        <taxon>Eukaryota</taxon>
        <taxon>Fungi</taxon>
        <taxon>Dikarya</taxon>
        <taxon>Ascomycota</taxon>
        <taxon>Pezizomycotina</taxon>
        <taxon>Dothideomycetes</taxon>
        <taxon>Pleosporomycetidae</taxon>
        <taxon>Pleosporales</taxon>
        <taxon>Pleosporineae</taxon>
        <taxon>Pleosporaceae</taxon>
        <taxon>Alternaria</taxon>
        <taxon>Alternaria sect. Ulocladioides</taxon>
    </lineage>
</organism>
<dbReference type="CDD" id="cd07042">
    <property type="entry name" value="STAS_SulP_like_sulfate_transporter"/>
    <property type="match status" value="1"/>
</dbReference>
<evidence type="ECO:0000256" key="6">
    <source>
        <dbReference type="SAM" id="Phobius"/>
    </source>
</evidence>
<evidence type="ECO:0000259" key="7">
    <source>
        <dbReference type="PROSITE" id="PS50801"/>
    </source>
</evidence>
<dbReference type="FunFam" id="3.30.750.24:FF:000036">
    <property type="entry name" value="Putative sulfate transporter YPR003C"/>
    <property type="match status" value="1"/>
</dbReference>
<dbReference type="PANTHER" id="PTHR11814">
    <property type="entry name" value="SULFATE TRANSPORTER"/>
    <property type="match status" value="1"/>
</dbReference>
<keyword evidence="4 6" id="KW-0472">Membrane</keyword>
<dbReference type="Pfam" id="PF00916">
    <property type="entry name" value="Sulfate_transp"/>
    <property type="match status" value="1"/>
</dbReference>
<dbReference type="SUPFAM" id="SSF52091">
    <property type="entry name" value="SpoIIaa-like"/>
    <property type="match status" value="1"/>
</dbReference>
<keyword evidence="3 6" id="KW-1133">Transmembrane helix</keyword>
<reference evidence="8" key="1">
    <citation type="submission" date="2021-05" db="EMBL/GenBank/DDBJ databases">
        <authorList>
            <person name="Stam R."/>
        </authorList>
    </citation>
    <scope>NUCLEOTIDE SEQUENCE</scope>
    <source>
        <strain evidence="8">CS162</strain>
    </source>
</reference>
<sequence length="833" mass="91549">MASHSRDSSNASARHAHAPSTPSQLRQAHVPSDRSSSPEEVMRPRPYYDDDEPHASSSAAPHDLDFSTDGIQPTTDTTSIHSTHETVAPPGGIIEIDLEPTARTRLLNHQNWDNSNRADARPSAHRNYGSFAGSIHSEQSFGGSFPGIQETAEDGAPDEAHALLGDAFADGVLNKKNGQKMSTTQWLAERHGIKDKRMMYLKYYIPVLNWTQQYKWRYFKGDLIAAITMASFYIPMSLSYASNLAHLPPVHGLYSFALNPLIYAVLGTCPQMIVGPEAPGSLLIGEIVRDNIKKGTTHDNDGRRNAEIAGIVTCMAGAFILVAGFFRLGFLDNVLSRPFLRGFISAIGVVIFIDQLIPQMGLARLAADQVSHGSCLDKVVFLFRNVGRAHGLTCAMSFTAFFIIMFFRQVPKEFKKRLQPRYPNVAFIPDRFVVVVLSAVLTWRYRLDQQGLAVLGDVNSSAKIFSIHFPFETSHLKYVSDAINTALIIAMLGFFESSVAAKSLGAGDVNKDGVQMPLSANRELIALGTANITGGLFMALPAFGGYGRSKVNASTGGLTPMSSVLLSIITILCTVFMLPYFYYLPKGVLCAMVSVVAYSLVEEAPHDVKFFLKIRGWSELILMGLIFVITIVWDLKRGIGVGIGLSLLRLIRHSVRPRIQILGRVPGTTNQFSNAEHHAGDVEFIEGCLIVKIPEPLTFANTGNLKTRLRRLEDHGTNKAHPALPRVRRAEHNKNIIFDVHGVTSLDGAGAQVLAEIVESYRKRGVRVFFCRVPNESSPVYELFDKSGIIDMCGGPRHFLQSVEEALRMTELERLTEEFGSSAEGSRATSSRA</sequence>
<dbReference type="GO" id="GO:0016020">
    <property type="term" value="C:membrane"/>
    <property type="evidence" value="ECO:0007669"/>
    <property type="project" value="UniProtKB-SubCell"/>
</dbReference>
<dbReference type="Gene3D" id="3.30.750.24">
    <property type="entry name" value="STAS domain"/>
    <property type="match status" value="1"/>
</dbReference>
<comment type="subcellular location">
    <subcellularLocation>
        <location evidence="1">Membrane</location>
        <topology evidence="1">Multi-pass membrane protein</topology>
    </subcellularLocation>
</comment>
<dbReference type="Pfam" id="PF01740">
    <property type="entry name" value="STAS"/>
    <property type="match status" value="1"/>
</dbReference>
<protein>
    <recommendedName>
        <fullName evidence="7">STAS domain-containing protein</fullName>
    </recommendedName>
</protein>
<dbReference type="RefSeq" id="XP_043166448.1">
    <property type="nucleotide sequence ID" value="XM_043310513.1"/>
</dbReference>
<evidence type="ECO:0000256" key="2">
    <source>
        <dbReference type="ARBA" id="ARBA00022692"/>
    </source>
</evidence>
<name>A0A8J2HZJ8_9PLEO</name>
<comment type="caution">
    <text evidence="8">The sequence shown here is derived from an EMBL/GenBank/DDBJ whole genome shotgun (WGS) entry which is preliminary data.</text>
</comment>
<feature type="transmembrane region" description="Helical" evidence="6">
    <location>
        <begin position="558"/>
        <end position="578"/>
    </location>
</feature>
<proteinExistence type="predicted"/>
<feature type="transmembrane region" description="Helical" evidence="6">
    <location>
        <begin position="338"/>
        <end position="357"/>
    </location>
</feature>
<dbReference type="InterPro" id="IPR001902">
    <property type="entry name" value="SLC26A/SulP_fam"/>
</dbReference>
<dbReference type="PROSITE" id="PS50801">
    <property type="entry name" value="STAS"/>
    <property type="match status" value="1"/>
</dbReference>
<evidence type="ECO:0000256" key="4">
    <source>
        <dbReference type="ARBA" id="ARBA00023136"/>
    </source>
</evidence>
<dbReference type="GO" id="GO:0055085">
    <property type="term" value="P:transmembrane transport"/>
    <property type="evidence" value="ECO:0007669"/>
    <property type="project" value="InterPro"/>
</dbReference>
<feature type="domain" description="STAS" evidence="7">
    <location>
        <begin position="678"/>
        <end position="810"/>
    </location>
</feature>
<dbReference type="EMBL" id="CAJRGZ010000016">
    <property type="protein sequence ID" value="CAG5152772.1"/>
    <property type="molecule type" value="Genomic_DNA"/>
</dbReference>
<evidence type="ECO:0000256" key="3">
    <source>
        <dbReference type="ARBA" id="ARBA00022989"/>
    </source>
</evidence>
<dbReference type="GeneID" id="67014404"/>
<evidence type="ECO:0000313" key="9">
    <source>
        <dbReference type="Proteomes" id="UP000676310"/>
    </source>
</evidence>